<gene>
    <name evidence="2" type="ordered locus">Caci_5950</name>
</gene>
<keyword evidence="3" id="KW-1185">Reference proteome</keyword>
<name>C7QF50_CATAD</name>
<dbReference type="Pfam" id="PF00805">
    <property type="entry name" value="Pentapeptide"/>
    <property type="match status" value="1"/>
</dbReference>
<dbReference type="InterPro" id="IPR001646">
    <property type="entry name" value="5peptide_repeat"/>
</dbReference>
<dbReference type="OrthoDB" id="154708at2"/>
<dbReference type="PANTHER" id="PTHR14136">
    <property type="entry name" value="BTB_POZ DOMAIN-CONTAINING PROTEIN KCTD9"/>
    <property type="match status" value="1"/>
</dbReference>
<dbReference type="SUPFAM" id="SSF141571">
    <property type="entry name" value="Pentapeptide repeat-like"/>
    <property type="match status" value="1"/>
</dbReference>
<dbReference type="InParanoid" id="C7QF50"/>
<dbReference type="AlphaFoldDB" id="C7QF50"/>
<dbReference type="Proteomes" id="UP000000851">
    <property type="component" value="Chromosome"/>
</dbReference>
<dbReference type="EMBL" id="CP001700">
    <property type="protein sequence ID" value="ACU74808.1"/>
    <property type="molecule type" value="Genomic_DNA"/>
</dbReference>
<dbReference type="RefSeq" id="WP_015794537.1">
    <property type="nucleotide sequence ID" value="NC_013131.1"/>
</dbReference>
<dbReference type="eggNOG" id="COG1357">
    <property type="taxonomic scope" value="Bacteria"/>
</dbReference>
<dbReference type="KEGG" id="cai:Caci_5950"/>
<dbReference type="Gene3D" id="2.160.20.80">
    <property type="entry name" value="E3 ubiquitin-protein ligase SopA"/>
    <property type="match status" value="1"/>
</dbReference>
<organism evidence="2 3">
    <name type="scientific">Catenulispora acidiphila (strain DSM 44928 / JCM 14897 / NBRC 102108 / NRRL B-24433 / ID139908)</name>
    <dbReference type="NCBI Taxonomy" id="479433"/>
    <lineage>
        <taxon>Bacteria</taxon>
        <taxon>Bacillati</taxon>
        <taxon>Actinomycetota</taxon>
        <taxon>Actinomycetes</taxon>
        <taxon>Catenulisporales</taxon>
        <taxon>Catenulisporaceae</taxon>
        <taxon>Catenulispora</taxon>
    </lineage>
</organism>
<accession>C7QF50</accession>
<evidence type="ECO:0000313" key="2">
    <source>
        <dbReference type="EMBL" id="ACU74808.1"/>
    </source>
</evidence>
<evidence type="ECO:0000313" key="3">
    <source>
        <dbReference type="Proteomes" id="UP000000851"/>
    </source>
</evidence>
<dbReference type="InterPro" id="IPR051082">
    <property type="entry name" value="Pentapeptide-BTB/POZ_domain"/>
</dbReference>
<proteinExistence type="predicted"/>
<dbReference type="HOGENOM" id="CLU_068870_0_0_11"/>
<evidence type="ECO:0000256" key="1">
    <source>
        <dbReference type="SAM" id="MobiDB-lite"/>
    </source>
</evidence>
<sequence>MQGNESTERAERKEHPERTERTSRADLAADCANCFALCCVGLAFTASQDFAVDKSAGTPCPNLAADDRCSIHTGLRGRGFQGCTVYDCFGAGQKLSRQTFGGVSWREAPHSAPQMFAALPVMRQLHEMLWYLAEAETLASASALRTEVGWSAEETERLSRLPLEDLLALDLSAHRAGVSELLSEVSTLTRAGIGGGRKKDRRGADLIGARLAGADFQGADLRGAYLIGADLSGADLRRADLIGADLRDAKLAGADLTGAIFLTQTQLNAALADQGTKIPDGLARPSHWA</sequence>
<dbReference type="PANTHER" id="PTHR14136:SF37">
    <property type="entry name" value="PENTAPEPTIDE REPEAT-CONTAINING PROTEIN"/>
    <property type="match status" value="1"/>
</dbReference>
<dbReference type="STRING" id="479433.Caci_5950"/>
<feature type="region of interest" description="Disordered" evidence="1">
    <location>
        <begin position="1"/>
        <end position="22"/>
    </location>
</feature>
<reference evidence="2 3" key="1">
    <citation type="journal article" date="2009" name="Stand. Genomic Sci.">
        <title>Complete genome sequence of Catenulispora acidiphila type strain (ID 139908).</title>
        <authorList>
            <person name="Copeland A."/>
            <person name="Lapidus A."/>
            <person name="Glavina Del Rio T."/>
            <person name="Nolan M."/>
            <person name="Lucas S."/>
            <person name="Chen F."/>
            <person name="Tice H."/>
            <person name="Cheng J.F."/>
            <person name="Bruce D."/>
            <person name="Goodwin L."/>
            <person name="Pitluck S."/>
            <person name="Mikhailova N."/>
            <person name="Pati A."/>
            <person name="Ivanova N."/>
            <person name="Mavromatis K."/>
            <person name="Chen A."/>
            <person name="Palaniappan K."/>
            <person name="Chain P."/>
            <person name="Land M."/>
            <person name="Hauser L."/>
            <person name="Chang Y.J."/>
            <person name="Jeffries C.D."/>
            <person name="Chertkov O."/>
            <person name="Brettin T."/>
            <person name="Detter J.C."/>
            <person name="Han C."/>
            <person name="Ali Z."/>
            <person name="Tindall B.J."/>
            <person name="Goker M."/>
            <person name="Bristow J."/>
            <person name="Eisen J.A."/>
            <person name="Markowitz V."/>
            <person name="Hugenholtz P."/>
            <person name="Kyrpides N.C."/>
            <person name="Klenk H.P."/>
        </authorList>
    </citation>
    <scope>NUCLEOTIDE SEQUENCE [LARGE SCALE GENOMIC DNA]</scope>
    <source>
        <strain evidence="3">DSM 44928 / JCM 14897 / NBRC 102108 / NRRL B-24433 / ID139908</strain>
    </source>
</reference>
<protein>
    <submittedName>
        <fullName evidence="2">Pentapeptide repeat protein</fullName>
    </submittedName>
</protein>